<protein>
    <recommendedName>
        <fullName evidence="3">NB-ARC domain-containing protein</fullName>
    </recommendedName>
</protein>
<accession>A0A4U6UDZ1</accession>
<proteinExistence type="predicted"/>
<dbReference type="EMBL" id="CM016556">
    <property type="protein sequence ID" value="TKW12784.1"/>
    <property type="molecule type" value="Genomic_DNA"/>
</dbReference>
<reference evidence="1" key="1">
    <citation type="submission" date="2019-03" db="EMBL/GenBank/DDBJ databases">
        <title>WGS assembly of Setaria viridis.</title>
        <authorList>
            <person name="Huang P."/>
            <person name="Jenkins J."/>
            <person name="Grimwood J."/>
            <person name="Barry K."/>
            <person name="Healey A."/>
            <person name="Mamidi S."/>
            <person name="Sreedasyam A."/>
            <person name="Shu S."/>
            <person name="Feldman M."/>
            <person name="Wu J."/>
            <person name="Yu Y."/>
            <person name="Chen C."/>
            <person name="Johnson J."/>
            <person name="Rokhsar D."/>
            <person name="Baxter I."/>
            <person name="Schmutz J."/>
            <person name="Brutnell T."/>
            <person name="Kellogg E."/>
        </authorList>
    </citation>
    <scope>NUCLEOTIDE SEQUENCE [LARGE SCALE GENOMIC DNA]</scope>
</reference>
<dbReference type="OMA" id="IVQPKDK"/>
<dbReference type="AlphaFoldDB" id="A0A4U6UDZ1"/>
<dbReference type="InterPro" id="IPR027417">
    <property type="entry name" value="P-loop_NTPase"/>
</dbReference>
<gene>
    <name evidence="1" type="ORF">SEVIR_5G057400v2</name>
</gene>
<evidence type="ECO:0000313" key="1">
    <source>
        <dbReference type="EMBL" id="TKW12784.1"/>
    </source>
</evidence>
<dbReference type="SUPFAM" id="SSF52540">
    <property type="entry name" value="P-loop containing nucleoside triphosphate hydrolases"/>
    <property type="match status" value="1"/>
</dbReference>
<dbReference type="Proteomes" id="UP000298652">
    <property type="component" value="Chromosome 5"/>
</dbReference>
<sequence>MSGSQVPACVPPILTICMQLYHDLYNNHFISPWHTEIMDTVISAVISDFISRFISFIVENYQAHHQVATHKISRLQRLLLRASIVVEEADGRQITNHGMLLQLKQLRESLYRGYYMLDTSDVWPSRSNGLLEVSQYKLQVQFMSNLEAMLNDMKEFLLLLMNCPPIIRQPYSTYLFMERCMFGRQSEKELIVNFLLSPCSSLDILPVIGPIYVGKNTLVEHACREEIVRRNFSKILHFSSDDLMDLANGTDTDNHICKKFNPSGGRSVIVVELVHDSDVVAWGKLYHSLRRGVDSSKVILISRMDCASSLGTVEALRLTRLREEEHWYFFRVLAFGSANPYDHHPDLASIAKEIAMGIRGSLMTTRTIARVLRGNLNVQFWRRALCSIRKVMQVHIHVFGEDPRETQSSNRFLSYFLGFSQDSPLMFCYNRYKTRSMMQGDMTNKKRAEDVLTSRPVQNGEMFDIAGQSHIPPYHNYVSCWVVEKNRRVNLGNKCLKRKRN</sequence>
<dbReference type="Gramene" id="TKW12784">
    <property type="protein sequence ID" value="TKW12784"/>
    <property type="gene ID" value="SEVIR_5G057400v2"/>
</dbReference>
<evidence type="ECO:0000313" key="2">
    <source>
        <dbReference type="Proteomes" id="UP000298652"/>
    </source>
</evidence>
<keyword evidence="2" id="KW-1185">Reference proteome</keyword>
<dbReference type="GO" id="GO:0043531">
    <property type="term" value="F:ADP binding"/>
    <property type="evidence" value="ECO:0007669"/>
    <property type="project" value="InterPro"/>
</dbReference>
<name>A0A4U6UDZ1_SETVI</name>
<dbReference type="PANTHER" id="PTHR33377">
    <property type="entry name" value="OS10G0134700 PROTEIN-RELATED"/>
    <property type="match status" value="1"/>
</dbReference>
<evidence type="ECO:0008006" key="3">
    <source>
        <dbReference type="Google" id="ProtNLM"/>
    </source>
</evidence>
<organism evidence="1 2">
    <name type="scientific">Setaria viridis</name>
    <name type="common">Green bristlegrass</name>
    <name type="synonym">Setaria italica subsp. viridis</name>
    <dbReference type="NCBI Taxonomy" id="4556"/>
    <lineage>
        <taxon>Eukaryota</taxon>
        <taxon>Viridiplantae</taxon>
        <taxon>Streptophyta</taxon>
        <taxon>Embryophyta</taxon>
        <taxon>Tracheophyta</taxon>
        <taxon>Spermatophyta</taxon>
        <taxon>Magnoliopsida</taxon>
        <taxon>Liliopsida</taxon>
        <taxon>Poales</taxon>
        <taxon>Poaceae</taxon>
        <taxon>PACMAD clade</taxon>
        <taxon>Panicoideae</taxon>
        <taxon>Panicodae</taxon>
        <taxon>Paniceae</taxon>
        <taxon>Cenchrinae</taxon>
        <taxon>Setaria</taxon>
    </lineage>
</organism>
<dbReference type="PANTHER" id="PTHR33377:SF94">
    <property type="entry name" value="OS01G0582300 PROTEIN"/>
    <property type="match status" value="1"/>
</dbReference>